<dbReference type="Pfam" id="PF02922">
    <property type="entry name" value="CBM_48"/>
    <property type="match status" value="1"/>
</dbReference>
<feature type="chain" id="PRO_5045609772" description="pullulanase" evidence="9">
    <location>
        <begin position="32"/>
        <end position="1176"/>
    </location>
</feature>
<dbReference type="SUPFAM" id="SSF49452">
    <property type="entry name" value="Starch-binding domain-like"/>
    <property type="match status" value="2"/>
</dbReference>
<dbReference type="InterPro" id="IPR013780">
    <property type="entry name" value="Glyco_hydro_b"/>
</dbReference>
<dbReference type="Pfam" id="PF11852">
    <property type="entry name" value="Pullul_strch_C"/>
    <property type="match status" value="1"/>
</dbReference>
<dbReference type="SUPFAM" id="SSF51445">
    <property type="entry name" value="(Trans)glycosidases"/>
    <property type="match status" value="1"/>
</dbReference>
<comment type="similarity">
    <text evidence="1">Belongs to the glycosyl hydrolase 13 family.</text>
</comment>
<dbReference type="InterPro" id="IPR006047">
    <property type="entry name" value="GH13_cat_dom"/>
</dbReference>
<evidence type="ECO:0000259" key="10">
    <source>
        <dbReference type="SMART" id="SM00642"/>
    </source>
</evidence>
<dbReference type="InterPro" id="IPR004193">
    <property type="entry name" value="Glyco_hydro_13_N"/>
</dbReference>
<keyword evidence="12" id="KW-1185">Reference proteome</keyword>
<comment type="catalytic activity">
    <reaction evidence="5">
        <text>Hydrolysis of (1-&gt;6)-alpha-D-glucosidic linkages in pullulan, amylopectin and glycogen, and in the alpha- and beta-limit dextrins of amylopectin and glycogen.</text>
        <dbReference type="EC" id="3.2.1.41"/>
    </reaction>
</comment>
<dbReference type="InterPro" id="IPR013784">
    <property type="entry name" value="Carb-bd-like_fold"/>
</dbReference>
<keyword evidence="2 9" id="KW-0732">Signal</keyword>
<dbReference type="CDD" id="cd02860">
    <property type="entry name" value="E_set_Pullulanase"/>
    <property type="match status" value="1"/>
</dbReference>
<evidence type="ECO:0000313" key="11">
    <source>
        <dbReference type="EMBL" id="MEK8046457.1"/>
    </source>
</evidence>
<evidence type="ECO:0000256" key="8">
    <source>
        <dbReference type="ARBA" id="ARBA00031076"/>
    </source>
</evidence>
<dbReference type="Gene3D" id="2.60.40.1180">
    <property type="entry name" value="Golgi alpha-mannosidase II"/>
    <property type="match status" value="1"/>
</dbReference>
<keyword evidence="4" id="KW-0326">Glycosidase</keyword>
<organism evidence="11 12">
    <name type="scientific">Ideonella margarita</name>
    <dbReference type="NCBI Taxonomy" id="2984191"/>
    <lineage>
        <taxon>Bacteria</taxon>
        <taxon>Pseudomonadati</taxon>
        <taxon>Pseudomonadota</taxon>
        <taxon>Betaproteobacteria</taxon>
        <taxon>Burkholderiales</taxon>
        <taxon>Sphaerotilaceae</taxon>
        <taxon>Ideonella</taxon>
    </lineage>
</organism>
<dbReference type="SMART" id="SM00642">
    <property type="entry name" value="Aamy"/>
    <property type="match status" value="1"/>
</dbReference>
<evidence type="ECO:0000256" key="3">
    <source>
        <dbReference type="ARBA" id="ARBA00022801"/>
    </source>
</evidence>
<sequence>MMGRWSSWWRRARSLAGAAATAVLVAACGGAAESSGTDATLSVANSSDTQTVLNAVPAERRRAQSAAASTTLRIHYRRDNGDTAGWQIHTWGAGQDPGWNQGWNPTGSDSFGAIYDIPLNAETGTVGFLHHKGDEKDNGGGDQSYTLAAGANEIWRLQGDSTNYARNPLEAQAPDVNTVRVHYVRFGNDHADWGLHLWDGSGLDTARLSGLNIGQWNAPVALSAMPNYALNGGEAQFDLPVLNPRADSTRRSAEFIIHGMPPKENDKDGRPDNIRIDFGSLAISGQVGHVWLVQGDAQVYYALPDLRKVSTTDARAVWLTKRLVQWPAVAQQGTVRLYWSATGQIQVAKDAPVTGADGFITLDPASSGSVPADAATRFKWVGAGAVYNVRDADVARLNRLHTHQLVLVQENADGQAQNATTAQVAGALDDLYGAATNVPDLGVTVRNGATTFKLWAPTARSVALFLYADGQGPATGAIDMALDPVTGVWSLTRPGDLSGQYYRFAVRNFVRGVGVVRHLVTDPYSLSLSLNSQRSYVANLDDASLKPAGWDASTPPATVAASPDMSIYELHVRDFSASDTTVREGWRGKYMAFTAEHSNGMQHLRALAKAGLTDVHLLPVFDLASTPEKGCVTPTPSGAPDSASQQATVGASANDDCYNWGYDPWHFTAPDGNFSTKAGDGARRIVEFRAMVMALNAAGLRVGMDVVYNHTSASGLNDRSVLDRVVPGYYHRLNAVGGIEQSTCCENTATENAMMGKLMIDSVSTWARDYHISSFRFDIMGHQPRPVMEALKARVKVAAGRDVQLIGEGWNFGEVANGARFVQADMLSLNGSGIGTFNPFIRDAVRGGSGFDSGNSLVANQGFINGLWYDPNPLGQGRGKNELMWLGDQLKASLAGSIRSFVVTTHWDATLPLEQINVGGLPAGYVTDPSEVVNYVENHDNLTLFDNNVFKLPTSTSAEDRARVQILGAALNTLSQGIPYFHAGVDTLRSKSLDRNSYNSGDWFNRLDWTYGSNNFGVGLPPQGDNGSSWSVMGPLLANAAIQPGAEQISWTRDAFRDLLKIRASTTLLRLRTADDIKARLRFHNTGSQQEPTVLIGQVSGAGYAGANFSQLVYVVNVDKQPKQLAVDALRGQALQLHPVHRALKAADQRAASATYDSSTGTFNVPARTAVVFVAR</sequence>
<dbReference type="CDD" id="cd11341">
    <property type="entry name" value="AmyAc_Pullulanase_LD-like"/>
    <property type="match status" value="1"/>
</dbReference>
<dbReference type="Gene3D" id="2.60.40.10">
    <property type="entry name" value="Immunoglobulins"/>
    <property type="match status" value="1"/>
</dbReference>
<feature type="domain" description="Glycosyl hydrolase family 13 catalytic" evidence="10">
    <location>
        <begin position="591"/>
        <end position="1017"/>
    </location>
</feature>
<dbReference type="InterPro" id="IPR017853">
    <property type="entry name" value="GH"/>
</dbReference>
<dbReference type="SUPFAM" id="SSF51011">
    <property type="entry name" value="Glycosyl hydrolase domain"/>
    <property type="match status" value="1"/>
</dbReference>
<evidence type="ECO:0000313" key="12">
    <source>
        <dbReference type="Proteomes" id="UP001379945"/>
    </source>
</evidence>
<evidence type="ECO:0000256" key="7">
    <source>
        <dbReference type="ARBA" id="ARBA00029618"/>
    </source>
</evidence>
<dbReference type="PROSITE" id="PS51257">
    <property type="entry name" value="PROKAR_LIPOPROTEIN"/>
    <property type="match status" value="1"/>
</dbReference>
<protein>
    <recommendedName>
        <fullName evidence="6">pullulanase</fullName>
        <ecNumber evidence="6">3.2.1.41</ecNumber>
    </recommendedName>
    <alternativeName>
        <fullName evidence="7">Alpha-dextrin endo-1,6-alpha-glucosidase</fullName>
    </alternativeName>
    <alternativeName>
        <fullName evidence="8">Pullulan 6-glucanohydrolase</fullName>
    </alternativeName>
</protein>
<name>A0ABU9C7A9_9BURK</name>
<evidence type="ECO:0000256" key="1">
    <source>
        <dbReference type="ARBA" id="ARBA00008061"/>
    </source>
</evidence>
<gene>
    <name evidence="11" type="ORF">AACH00_08885</name>
</gene>
<feature type="signal peptide" evidence="9">
    <location>
        <begin position="1"/>
        <end position="31"/>
    </location>
</feature>
<dbReference type="InterPro" id="IPR014756">
    <property type="entry name" value="Ig_E-set"/>
</dbReference>
<keyword evidence="3" id="KW-0378">Hydrolase</keyword>
<dbReference type="PANTHER" id="PTHR43002">
    <property type="entry name" value="GLYCOGEN DEBRANCHING ENZYME"/>
    <property type="match status" value="1"/>
</dbReference>
<dbReference type="EMBL" id="JBBUTI010000005">
    <property type="protein sequence ID" value="MEK8046457.1"/>
    <property type="molecule type" value="Genomic_DNA"/>
</dbReference>
<proteinExistence type="inferred from homology"/>
<dbReference type="Gene3D" id="3.20.20.80">
    <property type="entry name" value="Glycosidases"/>
    <property type="match status" value="1"/>
</dbReference>
<dbReference type="Proteomes" id="UP001379945">
    <property type="component" value="Unassembled WGS sequence"/>
</dbReference>
<dbReference type="EC" id="3.2.1.41" evidence="6"/>
<evidence type="ECO:0000256" key="4">
    <source>
        <dbReference type="ARBA" id="ARBA00023295"/>
    </source>
</evidence>
<evidence type="ECO:0000256" key="5">
    <source>
        <dbReference type="ARBA" id="ARBA00023965"/>
    </source>
</evidence>
<evidence type="ECO:0000256" key="6">
    <source>
        <dbReference type="ARBA" id="ARBA00024062"/>
    </source>
</evidence>
<accession>A0ABU9C7A9</accession>
<dbReference type="CDD" id="cd10315">
    <property type="entry name" value="CBM41_pullulanase"/>
    <property type="match status" value="2"/>
</dbReference>
<dbReference type="Pfam" id="PF03714">
    <property type="entry name" value="PUD"/>
    <property type="match status" value="2"/>
</dbReference>
<dbReference type="Gene3D" id="2.60.40.1110">
    <property type="match status" value="2"/>
</dbReference>
<dbReference type="Pfam" id="PF17967">
    <property type="entry name" value="Pullulanase_N2"/>
    <property type="match status" value="1"/>
</dbReference>
<dbReference type="InterPro" id="IPR040671">
    <property type="entry name" value="Pullulanase_N2"/>
</dbReference>
<dbReference type="InterPro" id="IPR013783">
    <property type="entry name" value="Ig-like_fold"/>
</dbReference>
<dbReference type="InterPro" id="IPR005323">
    <property type="entry name" value="CBM41_pullulanase"/>
</dbReference>
<evidence type="ECO:0000256" key="2">
    <source>
        <dbReference type="ARBA" id="ARBA00022729"/>
    </source>
</evidence>
<evidence type="ECO:0000256" key="9">
    <source>
        <dbReference type="SAM" id="SignalP"/>
    </source>
</evidence>
<reference evidence="11 12" key="1">
    <citation type="submission" date="2024-04" db="EMBL/GenBank/DDBJ databases">
        <title>Novel species of the genus Ideonella isolated from streams.</title>
        <authorList>
            <person name="Lu H."/>
        </authorList>
    </citation>
    <scope>NUCLEOTIDE SEQUENCE [LARGE SCALE GENOMIC DNA]</scope>
    <source>
        <strain evidence="11 12">LYT19W</strain>
    </source>
</reference>
<comment type="caution">
    <text evidence="11">The sequence shown here is derived from an EMBL/GenBank/DDBJ whole genome shotgun (WGS) entry which is preliminary data.</text>
</comment>
<dbReference type="RefSeq" id="WP_341398745.1">
    <property type="nucleotide sequence ID" value="NZ_JBBUTI010000005.1"/>
</dbReference>
<dbReference type="SUPFAM" id="SSF81296">
    <property type="entry name" value="E set domains"/>
    <property type="match status" value="2"/>
</dbReference>
<dbReference type="InterPro" id="IPR024561">
    <property type="entry name" value="Pullul_strch_C"/>
</dbReference>
<dbReference type="Gene3D" id="2.60.40.1130">
    <property type="entry name" value="Rab geranylgeranyltransferase alpha-subunit, insert domain"/>
    <property type="match status" value="1"/>
</dbReference>